<dbReference type="InterPro" id="IPR023214">
    <property type="entry name" value="HAD_sf"/>
</dbReference>
<dbReference type="InterPro" id="IPR036412">
    <property type="entry name" value="HAD-like_sf"/>
</dbReference>
<dbReference type="eggNOG" id="COG0637">
    <property type="taxonomic scope" value="Bacteria"/>
</dbReference>
<sequence length="251" mass="28528">MGKITILNQEISVKAVAFDKDGTLFQAIPFWQEIDRLRRRKFLQITGEKYQARWEEAFGFIHPNEVDFKGLIAVAPEEDEIIVTASLLYQITKYPWHRCKEIAVQIFEESNRELRIQEAFQAIDGAESFITSLYNEGFFTGILTSDNKKRTKACVELLNTPPLHFLCTPEDVENGKPHPDMIIKTCKQLGIQTNELIMIGDTVVDVKMAKTAGSIAVGIATNEHAVEELMPYADFIIRSYADIQVASKKRQ</sequence>
<dbReference type="OrthoDB" id="9797743at2"/>
<dbReference type="PANTHER" id="PTHR43434:SF1">
    <property type="entry name" value="PHOSPHOGLYCOLATE PHOSPHATASE"/>
    <property type="match status" value="1"/>
</dbReference>
<dbReference type="InterPro" id="IPR050155">
    <property type="entry name" value="HAD-like_hydrolase_sf"/>
</dbReference>
<dbReference type="Pfam" id="PF00702">
    <property type="entry name" value="Hydrolase"/>
    <property type="match status" value="1"/>
</dbReference>
<dbReference type="SFLD" id="SFLDS00003">
    <property type="entry name" value="Haloacid_Dehalogenase"/>
    <property type="match status" value="1"/>
</dbReference>
<protein>
    <submittedName>
        <fullName evidence="3">Haloacid dehalogenase</fullName>
    </submittedName>
</protein>
<dbReference type="SUPFAM" id="SSF56784">
    <property type="entry name" value="HAD-like"/>
    <property type="match status" value="1"/>
</dbReference>
<reference evidence="3 4" key="1">
    <citation type="submission" date="2014-06" db="EMBL/GenBank/DDBJ databases">
        <title>Draft genome sequence of Bacillus manliponensis JCM 15802 (MCCC 1A00708).</title>
        <authorList>
            <person name="Lai Q."/>
            <person name="Liu Y."/>
            <person name="Shao Z."/>
        </authorList>
    </citation>
    <scope>NUCLEOTIDE SEQUENCE [LARGE SCALE GENOMIC DNA]</scope>
    <source>
        <strain evidence="3 4">JCM 15802</strain>
    </source>
</reference>
<accession>A0A073KAZ2</accession>
<evidence type="ECO:0000313" key="4">
    <source>
        <dbReference type="Proteomes" id="UP000027822"/>
    </source>
</evidence>
<dbReference type="RefSeq" id="WP_034638735.1">
    <property type="nucleotide sequence ID" value="NZ_CBCSJC010000005.1"/>
</dbReference>
<organism evidence="3 4">
    <name type="scientific">Bacillus manliponensis</name>
    <dbReference type="NCBI Taxonomy" id="574376"/>
    <lineage>
        <taxon>Bacteria</taxon>
        <taxon>Bacillati</taxon>
        <taxon>Bacillota</taxon>
        <taxon>Bacilli</taxon>
        <taxon>Bacillales</taxon>
        <taxon>Bacillaceae</taxon>
        <taxon>Bacillus</taxon>
        <taxon>Bacillus cereus group</taxon>
    </lineage>
</organism>
<keyword evidence="1" id="KW-0378">Hydrolase</keyword>
<dbReference type="PANTHER" id="PTHR43434">
    <property type="entry name" value="PHOSPHOGLYCOLATE PHOSPHATASE"/>
    <property type="match status" value="1"/>
</dbReference>
<keyword evidence="4" id="KW-1185">Reference proteome</keyword>
<dbReference type="GO" id="GO:0006281">
    <property type="term" value="P:DNA repair"/>
    <property type="evidence" value="ECO:0007669"/>
    <property type="project" value="TreeGrafter"/>
</dbReference>
<proteinExistence type="predicted"/>
<dbReference type="STRING" id="574376.BAMA_21840"/>
<dbReference type="AlphaFoldDB" id="A0A073KAZ2"/>
<dbReference type="InterPro" id="IPR006439">
    <property type="entry name" value="HAD-SF_hydro_IA"/>
</dbReference>
<dbReference type="SFLD" id="SFLDG01129">
    <property type="entry name" value="C1.5:_HAD__Beta-PGM__Phosphata"/>
    <property type="match status" value="1"/>
</dbReference>
<dbReference type="GO" id="GO:0008967">
    <property type="term" value="F:phosphoglycolate phosphatase activity"/>
    <property type="evidence" value="ECO:0007669"/>
    <property type="project" value="TreeGrafter"/>
</dbReference>
<dbReference type="Proteomes" id="UP000027822">
    <property type="component" value="Unassembled WGS sequence"/>
</dbReference>
<name>A0A073KAZ2_9BACI</name>
<dbReference type="NCBIfam" id="TIGR01549">
    <property type="entry name" value="HAD-SF-IA-v1"/>
    <property type="match status" value="1"/>
</dbReference>
<evidence type="ECO:0000256" key="1">
    <source>
        <dbReference type="ARBA" id="ARBA00022801"/>
    </source>
</evidence>
<dbReference type="Gene3D" id="3.40.50.1000">
    <property type="entry name" value="HAD superfamily/HAD-like"/>
    <property type="match status" value="1"/>
</dbReference>
<evidence type="ECO:0000313" key="3">
    <source>
        <dbReference type="EMBL" id="KEK19438.1"/>
    </source>
</evidence>
<evidence type="ECO:0000256" key="2">
    <source>
        <dbReference type="ARBA" id="ARBA00022842"/>
    </source>
</evidence>
<dbReference type="EMBL" id="JOTN01000007">
    <property type="protein sequence ID" value="KEK19438.1"/>
    <property type="molecule type" value="Genomic_DNA"/>
</dbReference>
<keyword evidence="2" id="KW-0460">Magnesium</keyword>
<gene>
    <name evidence="3" type="ORF">BAMA_21840</name>
</gene>
<comment type="caution">
    <text evidence="3">The sequence shown here is derived from an EMBL/GenBank/DDBJ whole genome shotgun (WGS) entry which is preliminary data.</text>
</comment>
<dbReference type="NCBIfam" id="TIGR01509">
    <property type="entry name" value="HAD-SF-IA-v3"/>
    <property type="match status" value="1"/>
</dbReference>